<protein>
    <recommendedName>
        <fullName evidence="1">Major tropism determinant N-terminal domain-containing protein</fullName>
    </recommendedName>
</protein>
<dbReference type="SUPFAM" id="SSF69349">
    <property type="entry name" value="Phage fibre proteins"/>
    <property type="match status" value="1"/>
</dbReference>
<accession>A0A0F9RIU8</accession>
<evidence type="ECO:0000259" key="1">
    <source>
        <dbReference type="Pfam" id="PF18454"/>
    </source>
</evidence>
<reference evidence="2" key="1">
    <citation type="journal article" date="2015" name="Nature">
        <title>Complex archaea that bridge the gap between prokaryotes and eukaryotes.</title>
        <authorList>
            <person name="Spang A."/>
            <person name="Saw J.H."/>
            <person name="Jorgensen S.L."/>
            <person name="Zaremba-Niedzwiedzka K."/>
            <person name="Martijn J."/>
            <person name="Lind A.E."/>
            <person name="van Eijk R."/>
            <person name="Schleper C."/>
            <person name="Guy L."/>
            <person name="Ettema T.J."/>
        </authorList>
    </citation>
    <scope>NUCLEOTIDE SEQUENCE</scope>
</reference>
<gene>
    <name evidence="2" type="ORF">LCGC14_0968380</name>
</gene>
<evidence type="ECO:0000313" key="2">
    <source>
        <dbReference type="EMBL" id="KKN17183.1"/>
    </source>
</evidence>
<feature type="domain" description="Major tropism determinant N-terminal" evidence="1">
    <location>
        <begin position="25"/>
        <end position="63"/>
    </location>
</feature>
<sequence>MNNKLVFLLVLALFFSSSVFGASIIQIRRDTAANWTGANPILAQGEMGFEIDSFKLKFGDGTTNWNSLAYYSTATDVNGADILPSSVSVDRNLSVRGDANFLNAQASYFFGDGSGLTNIVSTPDVNGEDINPSAVNIDRNLSVIGDTNLANVSVSGNSFLQALFATTFDATGDANFVNLEANAIFGGTFYGVLSGLLPDSTLDDNSTANTSWLGTAHTFTATQTFQGDLNITESGTDNRVSIEPDLNRIWFGNEMYIDYNGTAMILGG</sequence>
<comment type="caution">
    <text evidence="2">The sequence shown here is derived from an EMBL/GenBank/DDBJ whole genome shotgun (WGS) entry which is preliminary data.</text>
</comment>
<dbReference type="InterPro" id="IPR041352">
    <property type="entry name" value="Mtd_N"/>
</dbReference>
<name>A0A0F9RIU8_9ZZZZ</name>
<proteinExistence type="predicted"/>
<dbReference type="Pfam" id="PF18454">
    <property type="entry name" value="Mtd_N"/>
    <property type="match status" value="1"/>
</dbReference>
<organism evidence="2">
    <name type="scientific">marine sediment metagenome</name>
    <dbReference type="NCBI Taxonomy" id="412755"/>
    <lineage>
        <taxon>unclassified sequences</taxon>
        <taxon>metagenomes</taxon>
        <taxon>ecological metagenomes</taxon>
    </lineage>
</organism>
<dbReference type="AlphaFoldDB" id="A0A0F9RIU8"/>
<dbReference type="EMBL" id="LAZR01003547">
    <property type="protein sequence ID" value="KKN17183.1"/>
    <property type="molecule type" value="Genomic_DNA"/>
</dbReference>